<evidence type="ECO:0000313" key="3">
    <source>
        <dbReference type="Proteomes" id="UP001596160"/>
    </source>
</evidence>
<gene>
    <name evidence="2" type="ORF">ACFPRH_34515</name>
</gene>
<dbReference type="EMBL" id="JBHSKP010000045">
    <property type="protein sequence ID" value="MFC5156840.1"/>
    <property type="molecule type" value="Genomic_DNA"/>
</dbReference>
<protein>
    <submittedName>
        <fullName evidence="2">Uncharacterized protein</fullName>
    </submittedName>
</protein>
<feature type="compositionally biased region" description="Basic and acidic residues" evidence="1">
    <location>
        <begin position="37"/>
        <end position="47"/>
    </location>
</feature>
<feature type="region of interest" description="Disordered" evidence="1">
    <location>
        <begin position="1"/>
        <end position="47"/>
    </location>
</feature>
<reference evidence="3" key="1">
    <citation type="journal article" date="2019" name="Int. J. Syst. Evol. Microbiol.">
        <title>The Global Catalogue of Microorganisms (GCM) 10K type strain sequencing project: providing services to taxonomists for standard genome sequencing and annotation.</title>
        <authorList>
            <consortium name="The Broad Institute Genomics Platform"/>
            <consortium name="The Broad Institute Genome Sequencing Center for Infectious Disease"/>
            <person name="Wu L."/>
            <person name="Ma J."/>
        </authorList>
    </citation>
    <scope>NUCLEOTIDE SEQUENCE [LARGE SCALE GENOMIC DNA]</scope>
    <source>
        <strain evidence="3">PCU 266</strain>
    </source>
</reference>
<organism evidence="2 3">
    <name type="scientific">Streptomyces amakusaensis</name>
    <dbReference type="NCBI Taxonomy" id="67271"/>
    <lineage>
        <taxon>Bacteria</taxon>
        <taxon>Bacillati</taxon>
        <taxon>Actinomycetota</taxon>
        <taxon>Actinomycetes</taxon>
        <taxon>Kitasatosporales</taxon>
        <taxon>Streptomycetaceae</taxon>
        <taxon>Streptomyces</taxon>
    </lineage>
</organism>
<evidence type="ECO:0000256" key="1">
    <source>
        <dbReference type="SAM" id="MobiDB-lite"/>
    </source>
</evidence>
<dbReference type="RefSeq" id="WP_344486386.1">
    <property type="nucleotide sequence ID" value="NZ_BAAASB010000037.1"/>
</dbReference>
<proteinExistence type="predicted"/>
<feature type="compositionally biased region" description="Basic residues" evidence="1">
    <location>
        <begin position="22"/>
        <end position="32"/>
    </location>
</feature>
<comment type="caution">
    <text evidence="2">The sequence shown here is derived from an EMBL/GenBank/DDBJ whole genome shotgun (WGS) entry which is preliminary data.</text>
</comment>
<keyword evidence="3" id="KW-1185">Reference proteome</keyword>
<accession>A0ABW0AVF0</accession>
<evidence type="ECO:0000313" key="2">
    <source>
        <dbReference type="EMBL" id="MFC5156840.1"/>
    </source>
</evidence>
<sequence length="349" mass="37340">MAHDKTPGSPSGNPPGGPVGRPARRPKQRARGGPRPTGDRPATRSEARTALRREVVSTVGVLADATDFAAMRRYRTFAFHDHRVYLREVEDLLKSLTTDRLHTTVALFDPQDFAAYCETHDLDPDTALSRSKYTAGIAERGSALPYGGEPLDRLLPRLVDTAVRRATWEYATALLADIGECADCGQDIGRAALDRASHLLTRLLTAAGPGRHHVVCSVRAPDEHLLAVLHITNTDAAADGDAAEDGEGDDPPAAARFDAAESAEFVTVLATAIALENPGGVVLRTSAPGRPDRLHGWRLHQSDLVPLTEAEVFSAYCTDATTGEPISPEPGVEYLAGFDLGTDAPDSHH</sequence>
<name>A0ABW0AVF0_9ACTN</name>
<dbReference type="Proteomes" id="UP001596160">
    <property type="component" value="Unassembled WGS sequence"/>
</dbReference>